<reference evidence="2" key="1">
    <citation type="journal article" date="2019" name="Int. J. Syst. Evol. Microbiol.">
        <title>The Global Catalogue of Microorganisms (GCM) 10K type strain sequencing project: providing services to taxonomists for standard genome sequencing and annotation.</title>
        <authorList>
            <consortium name="The Broad Institute Genomics Platform"/>
            <consortium name="The Broad Institute Genome Sequencing Center for Infectious Disease"/>
            <person name="Wu L."/>
            <person name="Ma J."/>
        </authorList>
    </citation>
    <scope>NUCLEOTIDE SEQUENCE [LARGE SCALE GENOMIC DNA]</scope>
    <source>
        <strain evidence="2">CCUG 52468</strain>
    </source>
</reference>
<evidence type="ECO:0000313" key="2">
    <source>
        <dbReference type="Proteomes" id="UP001597205"/>
    </source>
</evidence>
<name>A0ABW3RR01_9SPHI</name>
<gene>
    <name evidence="1" type="ORF">ACFQ2C_17600</name>
</gene>
<dbReference type="EMBL" id="JBHTKY010000042">
    <property type="protein sequence ID" value="MFD1167418.1"/>
    <property type="molecule type" value="Genomic_DNA"/>
</dbReference>
<evidence type="ECO:0000313" key="1">
    <source>
        <dbReference type="EMBL" id="MFD1167418.1"/>
    </source>
</evidence>
<protein>
    <submittedName>
        <fullName evidence="1">Uncharacterized protein</fullName>
    </submittedName>
</protein>
<proteinExistence type="predicted"/>
<sequence>MPTYLKFLVLFLTFSIGSIKDGYSQLDSLSGTDSTVQSKTDLIFERIVDQRLMGFPIKDMFSDEFQIIAYMMLLSDDGYFGYSKSNYLSIVNGWPNFMVFKDIHGLTSELEINGKGNFTFYYPDGRTITSFRKGVYEFAIKDEHDVIYDLTFDMWRLLSIKNSEGYNLDINRIKRGFSVIDNANNSVELKNSGIAKMIATYSSGYTKRSEKTNFGYKNSILVDNQPVFSMKYDYISNNYLFKDSEGIELNMSNQYKPYIHNHDHNHTTFNVGGINSETP</sequence>
<dbReference type="Proteomes" id="UP001597205">
    <property type="component" value="Unassembled WGS sequence"/>
</dbReference>
<accession>A0ABW3RR01</accession>
<comment type="caution">
    <text evidence="1">The sequence shown here is derived from an EMBL/GenBank/DDBJ whole genome shotgun (WGS) entry which is preliminary data.</text>
</comment>
<keyword evidence="2" id="KW-1185">Reference proteome</keyword>
<organism evidence="1 2">
    <name type="scientific">Sphingobacterium daejeonense</name>
    <dbReference type="NCBI Taxonomy" id="371142"/>
    <lineage>
        <taxon>Bacteria</taxon>
        <taxon>Pseudomonadati</taxon>
        <taxon>Bacteroidota</taxon>
        <taxon>Sphingobacteriia</taxon>
        <taxon>Sphingobacteriales</taxon>
        <taxon>Sphingobacteriaceae</taxon>
        <taxon>Sphingobacterium</taxon>
    </lineage>
</organism>
<dbReference type="RefSeq" id="WP_380898741.1">
    <property type="nucleotide sequence ID" value="NZ_JBHTKY010000042.1"/>
</dbReference>